<evidence type="ECO:0000256" key="4">
    <source>
        <dbReference type="PROSITE-ProRule" id="PRU00800"/>
    </source>
</evidence>
<dbReference type="SMART" id="SM00490">
    <property type="entry name" value="HELICc"/>
    <property type="match status" value="1"/>
</dbReference>
<dbReference type="OMA" id="FTLHRAR"/>
<evidence type="ECO:0000256" key="2">
    <source>
        <dbReference type="ARBA" id="ARBA00022801"/>
    </source>
</evidence>
<dbReference type="Pfam" id="PF07443">
    <property type="entry name" value="HARP"/>
    <property type="match status" value="1"/>
</dbReference>
<evidence type="ECO:0000259" key="7">
    <source>
        <dbReference type="PROSITE" id="PS51194"/>
    </source>
</evidence>
<dbReference type="PROSITE" id="PS51194">
    <property type="entry name" value="HELICASE_CTER"/>
    <property type="match status" value="1"/>
</dbReference>
<dbReference type="PROSITE" id="PS51192">
    <property type="entry name" value="HELICASE_ATP_BIND_1"/>
    <property type="match status" value="1"/>
</dbReference>
<gene>
    <name evidence="9" type="ORF">X777_10049</name>
</gene>
<feature type="region of interest" description="Disordered" evidence="5">
    <location>
        <begin position="27"/>
        <end position="50"/>
    </location>
</feature>
<keyword evidence="2" id="KW-0378">Hydrolase</keyword>
<comment type="subcellular location">
    <subcellularLocation>
        <location evidence="1">Nucleus</location>
    </subcellularLocation>
</comment>
<dbReference type="AlphaFoldDB" id="A0A026X4S0"/>
<evidence type="ECO:0000259" key="8">
    <source>
        <dbReference type="PROSITE" id="PS51467"/>
    </source>
</evidence>
<dbReference type="Pfam" id="PF00271">
    <property type="entry name" value="Helicase_C"/>
    <property type="match status" value="1"/>
</dbReference>
<accession>A0A026X4S0</accession>
<dbReference type="GO" id="GO:0031297">
    <property type="term" value="P:replication fork processing"/>
    <property type="evidence" value="ECO:0007669"/>
    <property type="project" value="TreeGrafter"/>
</dbReference>
<dbReference type="InterPro" id="IPR038718">
    <property type="entry name" value="SNF2-like_sf"/>
</dbReference>
<dbReference type="InterPro" id="IPR000330">
    <property type="entry name" value="SNF2_N"/>
</dbReference>
<dbReference type="PANTHER" id="PTHR45766:SF6">
    <property type="entry name" value="SWI_SNF-RELATED MATRIX-ASSOCIATED ACTIN-DEPENDENT REGULATOR OF CHROMATIN SUBFAMILY A-LIKE PROTEIN 1"/>
    <property type="match status" value="1"/>
</dbReference>
<feature type="domain" description="Helicase C-terminal" evidence="7">
    <location>
        <begin position="454"/>
        <end position="611"/>
    </location>
</feature>
<dbReference type="SMART" id="SM00487">
    <property type="entry name" value="DEXDc"/>
    <property type="match status" value="1"/>
</dbReference>
<dbReference type="Proteomes" id="UP000053097">
    <property type="component" value="Unassembled WGS sequence"/>
</dbReference>
<dbReference type="InterPro" id="IPR010003">
    <property type="entry name" value="HARP_dom"/>
</dbReference>
<dbReference type="InterPro" id="IPR049730">
    <property type="entry name" value="SNF2/RAD54-like_C"/>
</dbReference>
<feature type="region of interest" description="Disordered" evidence="5">
    <location>
        <begin position="634"/>
        <end position="657"/>
    </location>
</feature>
<dbReference type="GO" id="GO:0005524">
    <property type="term" value="F:ATP binding"/>
    <property type="evidence" value="ECO:0007669"/>
    <property type="project" value="InterPro"/>
</dbReference>
<dbReference type="GO" id="GO:0043596">
    <property type="term" value="C:nuclear replication fork"/>
    <property type="evidence" value="ECO:0007669"/>
    <property type="project" value="TreeGrafter"/>
</dbReference>
<protein>
    <submittedName>
        <fullName evidence="9">SWI/SNF-related matrix-associated actin-dependent regulator of chromatin subfamily A-like protein</fullName>
    </submittedName>
</protein>
<feature type="compositionally biased region" description="Basic and acidic residues" evidence="5">
    <location>
        <begin position="635"/>
        <end position="654"/>
    </location>
</feature>
<dbReference type="InterPro" id="IPR027417">
    <property type="entry name" value="P-loop_NTPase"/>
</dbReference>
<proteinExistence type="inferred from homology"/>
<evidence type="ECO:0000259" key="6">
    <source>
        <dbReference type="PROSITE" id="PS51192"/>
    </source>
</evidence>
<organism evidence="9 10">
    <name type="scientific">Ooceraea biroi</name>
    <name type="common">Clonal raider ant</name>
    <name type="synonym">Cerapachys biroi</name>
    <dbReference type="NCBI Taxonomy" id="2015173"/>
    <lineage>
        <taxon>Eukaryota</taxon>
        <taxon>Metazoa</taxon>
        <taxon>Ecdysozoa</taxon>
        <taxon>Arthropoda</taxon>
        <taxon>Hexapoda</taxon>
        <taxon>Insecta</taxon>
        <taxon>Pterygota</taxon>
        <taxon>Neoptera</taxon>
        <taxon>Endopterygota</taxon>
        <taxon>Hymenoptera</taxon>
        <taxon>Apocrita</taxon>
        <taxon>Aculeata</taxon>
        <taxon>Formicoidea</taxon>
        <taxon>Formicidae</taxon>
        <taxon>Dorylinae</taxon>
        <taxon>Ooceraea</taxon>
    </lineage>
</organism>
<dbReference type="Pfam" id="PF00176">
    <property type="entry name" value="SNF2-rel_dom"/>
    <property type="match status" value="1"/>
</dbReference>
<evidence type="ECO:0000256" key="1">
    <source>
        <dbReference type="ARBA" id="ARBA00004123"/>
    </source>
</evidence>
<evidence type="ECO:0000313" key="9">
    <source>
        <dbReference type="EMBL" id="EZA62419.1"/>
    </source>
</evidence>
<keyword evidence="3" id="KW-0539">Nucleus</keyword>
<dbReference type="GO" id="GO:0016787">
    <property type="term" value="F:hydrolase activity"/>
    <property type="evidence" value="ECO:0007669"/>
    <property type="project" value="UniProtKB-KW"/>
</dbReference>
<dbReference type="EMBL" id="KK107020">
    <property type="protein sequence ID" value="EZA62419.1"/>
    <property type="molecule type" value="Genomic_DNA"/>
</dbReference>
<dbReference type="InterPro" id="IPR001650">
    <property type="entry name" value="Helicase_C-like"/>
</dbReference>
<dbReference type="CDD" id="cd18793">
    <property type="entry name" value="SF2_C_SNF"/>
    <property type="match status" value="1"/>
</dbReference>
<dbReference type="Gene3D" id="3.40.50.10810">
    <property type="entry name" value="Tandem AAA-ATPase domain"/>
    <property type="match status" value="1"/>
</dbReference>
<dbReference type="CDD" id="cd18010">
    <property type="entry name" value="DEXHc_HARP_SMARCAL1"/>
    <property type="match status" value="1"/>
</dbReference>
<keyword evidence="10" id="KW-1185">Reference proteome</keyword>
<feature type="domain" description="Helicase ATP-binding" evidence="6">
    <location>
        <begin position="189"/>
        <end position="345"/>
    </location>
</feature>
<evidence type="ECO:0000256" key="5">
    <source>
        <dbReference type="SAM" id="MobiDB-lite"/>
    </source>
</evidence>
<reference evidence="9 10" key="1">
    <citation type="journal article" date="2014" name="Curr. Biol.">
        <title>The genome of the clonal raider ant Cerapachys biroi.</title>
        <authorList>
            <person name="Oxley P.R."/>
            <person name="Ji L."/>
            <person name="Fetter-Pruneda I."/>
            <person name="McKenzie S.K."/>
            <person name="Li C."/>
            <person name="Hu H."/>
            <person name="Zhang G."/>
            <person name="Kronauer D.J."/>
        </authorList>
    </citation>
    <scope>NUCLEOTIDE SEQUENCE [LARGE SCALE GENOMIC DNA]</scope>
</reference>
<feature type="domain" description="HARP" evidence="8">
    <location>
        <begin position="72"/>
        <end position="147"/>
    </location>
</feature>
<dbReference type="OrthoDB" id="2801544at2759"/>
<dbReference type="PANTHER" id="PTHR45766">
    <property type="entry name" value="DNA ANNEALING HELICASE AND ENDONUCLEASE ZRANB3 FAMILY MEMBER"/>
    <property type="match status" value="1"/>
</dbReference>
<dbReference type="GO" id="GO:0006281">
    <property type="term" value="P:DNA repair"/>
    <property type="evidence" value="ECO:0007669"/>
    <property type="project" value="TreeGrafter"/>
</dbReference>
<name>A0A026X4S0_OOCBI</name>
<dbReference type="SUPFAM" id="SSF52540">
    <property type="entry name" value="P-loop containing nucleoside triphosphate hydrolases"/>
    <property type="match status" value="2"/>
</dbReference>
<evidence type="ECO:0000256" key="3">
    <source>
        <dbReference type="ARBA" id="ARBA00023242"/>
    </source>
</evidence>
<sequence length="687" mass="78691">MDKTGKVCSPAEIEQKRLLALQRRQQAQLKAQSTSKTDSTPQQTVHKATDNVIRLDKSNNRFNPIEPKNFFSRPFTRLTGKCYMISNNRFAVETSMFVPTIIDTFKTVPSNLYDVKTKTWNFHINDYNSLMQKLTCHNFGISLTKIPGNVLQIFKKNSKLDNQVLEQDLSNIDKRLMDNVMPFQRDGICYGVSKGGRCMIADDMGLGKTIQALGIAHYFKESWPLLIVVPSSVRFQWSEAIYEFLPSVPTHYVHHFVNTRDCIGDERITIISYDLLVRAVDTLERHIYGFVILDESHVLKSNKTARFQAVQRICVQARHVVLLTGTPALSRPIELYSQISLIIPRFMRYEDYGVRYCAGQRTAFGWDFAGSSNMQELQLLLKSTCVIRRLKADVLNQLPSKIRQVVILDPDLIKAGTKQMEEMSQQLQKKLTGLEGHNAMLDYYNESSFARMKAVRNYVANLFENKRKCLLYAHHQNVLNAICDVAEAMNIRYIRIDGKTSSEQRKMQVDTFQQRDDYLAAVLSITAANAGITLTAAHLVVFTELFWNPGILCQAEDRVHRIGQNESVIIQYLVAKNTVDDYMWPLIKKKLNVLNAVGLDQNFSINDVNVTTQKNKEQRDLSFFFDISSSFAESQQDKEQKDSQTLESDKEQKHCSNVAASTSVENVKELLEADEEYFNFCDWDDVM</sequence>
<dbReference type="InterPro" id="IPR014001">
    <property type="entry name" value="Helicase_ATP-bd"/>
</dbReference>
<feature type="compositionally biased region" description="Polar residues" evidence="5">
    <location>
        <begin position="33"/>
        <end position="46"/>
    </location>
</feature>
<dbReference type="PROSITE" id="PS51467">
    <property type="entry name" value="HARP"/>
    <property type="match status" value="1"/>
</dbReference>
<dbReference type="STRING" id="2015173.A0A026X4S0"/>
<evidence type="ECO:0000313" key="10">
    <source>
        <dbReference type="Proteomes" id="UP000053097"/>
    </source>
</evidence>
<comment type="similarity">
    <text evidence="4">Belongs to the SNF2/RAD54 helicase family. SMARCAL1 subfamily.</text>
</comment>
<dbReference type="Gene3D" id="3.40.50.300">
    <property type="entry name" value="P-loop containing nucleotide triphosphate hydrolases"/>
    <property type="match status" value="1"/>
</dbReference>